<dbReference type="InterPro" id="IPR051398">
    <property type="entry name" value="Polysacch_Deacetylase"/>
</dbReference>
<dbReference type="PANTHER" id="PTHR34216:SF3">
    <property type="entry name" value="POLY-BETA-1,6-N-ACETYL-D-GLUCOSAMINE N-DEACETYLASE"/>
    <property type="match status" value="1"/>
</dbReference>
<protein>
    <submittedName>
        <fullName evidence="5">Polysaccharide deacetylase family protein</fullName>
        <ecNumber evidence="5">3.-.-.-</ecNumber>
    </submittedName>
</protein>
<keyword evidence="2" id="KW-0732">Signal</keyword>
<comment type="caution">
    <text evidence="5">The sequence shown here is derived from an EMBL/GenBank/DDBJ whole genome shotgun (WGS) entry which is preliminary data.</text>
</comment>
<keyword evidence="6" id="KW-1185">Reference proteome</keyword>
<dbReference type="SUPFAM" id="SSF88713">
    <property type="entry name" value="Glycoside hydrolase/deacetylase"/>
    <property type="match status" value="1"/>
</dbReference>
<evidence type="ECO:0000256" key="2">
    <source>
        <dbReference type="ARBA" id="ARBA00022729"/>
    </source>
</evidence>
<proteinExistence type="predicted"/>
<dbReference type="GO" id="GO:0016787">
    <property type="term" value="F:hydrolase activity"/>
    <property type="evidence" value="ECO:0007669"/>
    <property type="project" value="UniProtKB-KW"/>
</dbReference>
<dbReference type="PANTHER" id="PTHR34216">
    <property type="match status" value="1"/>
</dbReference>
<gene>
    <name evidence="5" type="ORF">ACFQ1S_08575</name>
</gene>
<keyword evidence="5" id="KW-0378">Hydrolase</keyword>
<dbReference type="Proteomes" id="UP001597045">
    <property type="component" value="Unassembled WGS sequence"/>
</dbReference>
<evidence type="ECO:0000256" key="3">
    <source>
        <dbReference type="SAM" id="MobiDB-lite"/>
    </source>
</evidence>
<evidence type="ECO:0000256" key="1">
    <source>
        <dbReference type="ARBA" id="ARBA00004613"/>
    </source>
</evidence>
<evidence type="ECO:0000313" key="6">
    <source>
        <dbReference type="Proteomes" id="UP001597045"/>
    </source>
</evidence>
<comment type="subcellular location">
    <subcellularLocation>
        <location evidence="1">Secreted</location>
    </subcellularLocation>
</comment>
<evidence type="ECO:0000313" key="5">
    <source>
        <dbReference type="EMBL" id="MFD1045621.1"/>
    </source>
</evidence>
<organism evidence="5 6">
    <name type="scientific">Kibdelosporangium lantanae</name>
    <dbReference type="NCBI Taxonomy" id="1497396"/>
    <lineage>
        <taxon>Bacteria</taxon>
        <taxon>Bacillati</taxon>
        <taxon>Actinomycetota</taxon>
        <taxon>Actinomycetes</taxon>
        <taxon>Pseudonocardiales</taxon>
        <taxon>Pseudonocardiaceae</taxon>
        <taxon>Kibdelosporangium</taxon>
    </lineage>
</organism>
<dbReference type="CDD" id="cd10918">
    <property type="entry name" value="CE4_NodB_like_5s_6s"/>
    <property type="match status" value="1"/>
</dbReference>
<dbReference type="InterPro" id="IPR011330">
    <property type="entry name" value="Glyco_hydro/deAcase_b/a-brl"/>
</dbReference>
<reference evidence="6" key="1">
    <citation type="journal article" date="2019" name="Int. J. Syst. Evol. Microbiol.">
        <title>The Global Catalogue of Microorganisms (GCM) 10K type strain sequencing project: providing services to taxonomists for standard genome sequencing and annotation.</title>
        <authorList>
            <consortium name="The Broad Institute Genomics Platform"/>
            <consortium name="The Broad Institute Genome Sequencing Center for Infectious Disease"/>
            <person name="Wu L."/>
            <person name="Ma J."/>
        </authorList>
    </citation>
    <scope>NUCLEOTIDE SEQUENCE [LARGE SCALE GENOMIC DNA]</scope>
    <source>
        <strain evidence="6">JCM 31486</strain>
    </source>
</reference>
<evidence type="ECO:0000259" key="4">
    <source>
        <dbReference type="Pfam" id="PF01522"/>
    </source>
</evidence>
<dbReference type="InterPro" id="IPR002509">
    <property type="entry name" value="NODB_dom"/>
</dbReference>
<feature type="domain" description="NodB homology" evidence="4">
    <location>
        <begin position="26"/>
        <end position="73"/>
    </location>
</feature>
<feature type="region of interest" description="Disordered" evidence="3">
    <location>
        <begin position="1"/>
        <end position="25"/>
    </location>
</feature>
<dbReference type="EMBL" id="JBHTIS010000358">
    <property type="protein sequence ID" value="MFD1045621.1"/>
    <property type="molecule type" value="Genomic_DNA"/>
</dbReference>
<feature type="non-terminal residue" evidence="5">
    <location>
        <position position="1"/>
    </location>
</feature>
<dbReference type="Pfam" id="PF01522">
    <property type="entry name" value="Polysacc_deac_1"/>
    <property type="match status" value="1"/>
</dbReference>
<dbReference type="Gene3D" id="3.20.20.370">
    <property type="entry name" value="Glycoside hydrolase/deacetylase"/>
    <property type="match status" value="1"/>
</dbReference>
<dbReference type="EC" id="3.-.-.-" evidence="5"/>
<name>A0ABW3M4R4_9PSEU</name>
<sequence>DPRQRQRDSYGPALDPADVKAGMAPPTEPKVLVTFDDGHRDNLEHALPILERLGVKALFFVITDLVEHAPDTSMTWDELDRLTHGDNPDAHYLRSVGELVNGFVSHRDLLATMKLRRDDDLVSTSVMDVSGRHLDALLVAQLAQVKGEAAANQYLELCTPWTDAFFERSRLRQHARRP</sequence>
<accession>A0ABW3M4R4</accession>